<dbReference type="GO" id="GO:0005524">
    <property type="term" value="F:ATP binding"/>
    <property type="evidence" value="ECO:0007669"/>
    <property type="project" value="UniProtKB-UniRule"/>
</dbReference>
<feature type="compositionally biased region" description="Basic and acidic residues" evidence="11">
    <location>
        <begin position="890"/>
        <end position="899"/>
    </location>
</feature>
<evidence type="ECO:0000313" key="15">
    <source>
        <dbReference type="Proteomes" id="UP000614334"/>
    </source>
</evidence>
<dbReference type="Pfam" id="PF02149">
    <property type="entry name" value="KA1"/>
    <property type="match status" value="1"/>
</dbReference>
<feature type="compositionally biased region" description="Low complexity" evidence="11">
    <location>
        <begin position="741"/>
        <end position="751"/>
    </location>
</feature>
<dbReference type="GO" id="GO:0004674">
    <property type="term" value="F:protein serine/threonine kinase activity"/>
    <property type="evidence" value="ECO:0007669"/>
    <property type="project" value="UniProtKB-KW"/>
</dbReference>
<dbReference type="PROSITE" id="PS50011">
    <property type="entry name" value="PROTEIN_KINASE_DOM"/>
    <property type="match status" value="1"/>
</dbReference>
<keyword evidence="6 14" id="KW-0418">Kinase</keyword>
<comment type="catalytic activity">
    <reaction evidence="8">
        <text>L-threonyl-[protein] + ATP = O-phospho-L-threonyl-[protein] + ADP + H(+)</text>
        <dbReference type="Rhea" id="RHEA:46608"/>
        <dbReference type="Rhea" id="RHEA-COMP:11060"/>
        <dbReference type="Rhea" id="RHEA-COMP:11605"/>
        <dbReference type="ChEBI" id="CHEBI:15378"/>
        <dbReference type="ChEBI" id="CHEBI:30013"/>
        <dbReference type="ChEBI" id="CHEBI:30616"/>
        <dbReference type="ChEBI" id="CHEBI:61977"/>
        <dbReference type="ChEBI" id="CHEBI:456216"/>
        <dbReference type="EC" id="2.7.11.1"/>
    </reaction>
</comment>
<sequence>MATTDEFPRGLHAQALSTVAEDGGATTPSHGGTVNAARARVRHGDISCARGGGGGGRTCSNSADEECKPAAIAARRPVSMPPQTSAQAAAIQERMSVDENREREKESKRAKSQEKSRGRVLGDYVLTKTLGAGSMGKVKLAVHTPTGQKLAIKIVPRVSTHSSSTPMTASQLAKAQAKDASKEIRHIREAALSMLLYHPYICGMREIITHPGHYYMVSEYVDGGQMLDYIISHGRLRERAARKFARQIGSALEITSPRSVVVYTLPPRATQRQGLHWSEVDVWSFGVVLYVLVCGKVPFDDQSMPALHAKIKRGLFDSPMWLSQAPLSEVLSHPWMIRSYGHAPDPHLLAREPLSASELDPAVIREMTGFEFGTPEQIHANLVEVLKSERYKVAVERWRRQKAGESGSSLGLESTPAATTLSVPSTVGSGSGTEPSTPKSRSKRFSGFDFYRKKFLSSPPPPTVPPPPVIPQDTPPTVEQPDPTRGFHPLISIYYLVRERMERERVYGPGKIRLVAAFPRSRGPCTVDFDTHDGSDGDEQVRPARPASRCSTRIALFGHVLRCRSCSVYSDVCGSCSRARAKDMDIPSPVQAVSLSSAQAQAQGPNGQGQGQGQAQAQGGQPSLPKAATHRRSHSLSQKPRGQAERIREEREERDSGDGSRPTDDDAGESEMCWPSCRTRSSPPARTRTADPRASSLARRFGSLLGGTAASKRVSSLMDRDIDTDAKSAKSADVPHSTPISSGMVPSPSVGSHRRAATHAFADSDPDQYGEYDARRVGAAQDGRDGFGKKAEPKEEVKEENQEGGKEDAKPVYLKGLFSVATTSTKPANVIKADIKRVLDRMQVQHREIRGGFECIHVPSIDLSSLSTAATGEESRRTIVRKSSRLSFGKKGERDEKRPVPPPIVQPDEKKSAVEDKKPEDKEKDKEGPPSRSSLSFTPKAANDGRTTPTAPASGAVSPTAPSPSRTKFLPPIPRDFAEKQAAAAGGVVEAPEDIWENGTTNDLCVRFEISIVKVPLLPLHGIQFRRVGGDGWQYQMLARRVLTELKL</sequence>
<dbReference type="Gene3D" id="3.30.310.80">
    <property type="entry name" value="Kinase associated domain 1, KA1"/>
    <property type="match status" value="1"/>
</dbReference>
<evidence type="ECO:0000256" key="3">
    <source>
        <dbReference type="ARBA" id="ARBA00022527"/>
    </source>
</evidence>
<evidence type="ECO:0000256" key="2">
    <source>
        <dbReference type="ARBA" id="ARBA00012513"/>
    </source>
</evidence>
<dbReference type="SUPFAM" id="SSF103243">
    <property type="entry name" value="KA1-like"/>
    <property type="match status" value="1"/>
</dbReference>
<dbReference type="EMBL" id="JACYCF010000031">
    <property type="protein sequence ID" value="KAF8749087.1"/>
    <property type="molecule type" value="Genomic_DNA"/>
</dbReference>
<evidence type="ECO:0000256" key="7">
    <source>
        <dbReference type="ARBA" id="ARBA00022840"/>
    </source>
</evidence>
<comment type="caution">
    <text evidence="14">The sequence shown here is derived from an EMBL/GenBank/DDBJ whole genome shotgun (WGS) entry which is preliminary data.</text>
</comment>
<evidence type="ECO:0000259" key="13">
    <source>
        <dbReference type="PROSITE" id="PS50032"/>
    </source>
</evidence>
<gene>
    <name evidence="14" type="ORF">RHS01_10337</name>
</gene>
<feature type="region of interest" description="Disordered" evidence="11">
    <location>
        <begin position="867"/>
        <end position="971"/>
    </location>
</feature>
<evidence type="ECO:0000256" key="5">
    <source>
        <dbReference type="ARBA" id="ARBA00022741"/>
    </source>
</evidence>
<dbReference type="Gene3D" id="1.10.510.10">
    <property type="entry name" value="Transferase(Phosphotransferase) domain 1"/>
    <property type="match status" value="2"/>
</dbReference>
<dbReference type="AlphaFoldDB" id="A0A8H7I502"/>
<dbReference type="PANTHER" id="PTHR24346:SF82">
    <property type="entry name" value="KP78A-RELATED"/>
    <property type="match status" value="1"/>
</dbReference>
<dbReference type="InterPro" id="IPR011009">
    <property type="entry name" value="Kinase-like_dom_sf"/>
</dbReference>
<feature type="region of interest" description="Disordered" evidence="11">
    <location>
        <begin position="402"/>
        <end position="444"/>
    </location>
</feature>
<feature type="compositionally biased region" description="Basic and acidic residues" evidence="11">
    <location>
        <begin position="907"/>
        <end position="929"/>
    </location>
</feature>
<dbReference type="PANTHER" id="PTHR24346">
    <property type="entry name" value="MAP/MICROTUBULE AFFINITY-REGULATING KINASE"/>
    <property type="match status" value="1"/>
</dbReference>
<dbReference type="InterPro" id="IPR001772">
    <property type="entry name" value="KA1_dom"/>
</dbReference>
<name>A0A8H7I502_9AGAM</name>
<evidence type="ECO:0000256" key="11">
    <source>
        <dbReference type="SAM" id="MobiDB-lite"/>
    </source>
</evidence>
<evidence type="ECO:0000256" key="1">
    <source>
        <dbReference type="ARBA" id="ARBA00010791"/>
    </source>
</evidence>
<dbReference type="GO" id="GO:0000226">
    <property type="term" value="P:microtubule cytoskeleton organization"/>
    <property type="evidence" value="ECO:0007669"/>
    <property type="project" value="TreeGrafter"/>
</dbReference>
<evidence type="ECO:0000256" key="10">
    <source>
        <dbReference type="PROSITE-ProRule" id="PRU10141"/>
    </source>
</evidence>
<evidence type="ECO:0000256" key="9">
    <source>
        <dbReference type="ARBA" id="ARBA00048679"/>
    </source>
</evidence>
<dbReference type="GO" id="GO:0035556">
    <property type="term" value="P:intracellular signal transduction"/>
    <property type="evidence" value="ECO:0007669"/>
    <property type="project" value="TreeGrafter"/>
</dbReference>
<feature type="compositionally biased region" description="Basic and acidic residues" evidence="11">
    <location>
        <begin position="95"/>
        <end position="117"/>
    </location>
</feature>
<dbReference type="GO" id="GO:0005737">
    <property type="term" value="C:cytoplasm"/>
    <property type="evidence" value="ECO:0007669"/>
    <property type="project" value="TreeGrafter"/>
</dbReference>
<evidence type="ECO:0000313" key="14">
    <source>
        <dbReference type="EMBL" id="KAF8749087.1"/>
    </source>
</evidence>
<feature type="binding site" evidence="10">
    <location>
        <position position="153"/>
    </location>
    <ligand>
        <name>ATP</name>
        <dbReference type="ChEBI" id="CHEBI:30616"/>
    </ligand>
</feature>
<dbReference type="Pfam" id="PF00069">
    <property type="entry name" value="Pkinase"/>
    <property type="match status" value="1"/>
</dbReference>
<feature type="compositionally biased region" description="Basic and acidic residues" evidence="11">
    <location>
        <begin position="772"/>
        <end position="810"/>
    </location>
</feature>
<proteinExistence type="inferred from homology"/>
<evidence type="ECO:0000256" key="6">
    <source>
        <dbReference type="ARBA" id="ARBA00022777"/>
    </source>
</evidence>
<feature type="compositionally biased region" description="Low complexity" evidence="11">
    <location>
        <begin position="404"/>
        <end position="438"/>
    </location>
</feature>
<feature type="domain" description="Protein kinase" evidence="12">
    <location>
        <begin position="124"/>
        <end position="410"/>
    </location>
</feature>
<feature type="region of interest" description="Disordered" evidence="11">
    <location>
        <begin position="77"/>
        <end position="117"/>
    </location>
</feature>
<feature type="region of interest" description="Disordered" evidence="11">
    <location>
        <begin position="456"/>
        <end position="484"/>
    </location>
</feature>
<feature type="region of interest" description="Disordered" evidence="11">
    <location>
        <begin position="591"/>
        <end position="810"/>
    </location>
</feature>
<dbReference type="InterPro" id="IPR000719">
    <property type="entry name" value="Prot_kinase_dom"/>
</dbReference>
<dbReference type="SUPFAM" id="SSF56112">
    <property type="entry name" value="Protein kinase-like (PK-like)"/>
    <property type="match status" value="1"/>
</dbReference>
<feature type="compositionally biased region" description="Low complexity" evidence="11">
    <location>
        <begin position="675"/>
        <end position="687"/>
    </location>
</feature>
<dbReference type="EC" id="2.7.11.1" evidence="2"/>
<keyword evidence="5 10" id="KW-0547">Nucleotide-binding</keyword>
<dbReference type="PROSITE" id="PS50032">
    <property type="entry name" value="KA1"/>
    <property type="match status" value="1"/>
</dbReference>
<accession>A0A8H7I502</accession>
<protein>
    <recommendedName>
        <fullName evidence="2">non-specific serine/threonine protein kinase</fullName>
        <ecNumber evidence="2">2.7.11.1</ecNumber>
    </recommendedName>
</protein>
<comment type="catalytic activity">
    <reaction evidence="9">
        <text>L-seryl-[protein] + ATP = O-phospho-L-seryl-[protein] + ADP + H(+)</text>
        <dbReference type="Rhea" id="RHEA:17989"/>
        <dbReference type="Rhea" id="RHEA-COMP:9863"/>
        <dbReference type="Rhea" id="RHEA-COMP:11604"/>
        <dbReference type="ChEBI" id="CHEBI:15378"/>
        <dbReference type="ChEBI" id="CHEBI:29999"/>
        <dbReference type="ChEBI" id="CHEBI:30616"/>
        <dbReference type="ChEBI" id="CHEBI:83421"/>
        <dbReference type="ChEBI" id="CHEBI:456216"/>
        <dbReference type="EC" id="2.7.11.1"/>
    </reaction>
</comment>
<feature type="domain" description="KA1" evidence="13">
    <location>
        <begin position="999"/>
        <end position="1048"/>
    </location>
</feature>
<feature type="compositionally biased region" description="Pro residues" evidence="11">
    <location>
        <begin position="458"/>
        <end position="474"/>
    </location>
</feature>
<keyword evidence="3" id="KW-0723">Serine/threonine-protein kinase</keyword>
<feature type="compositionally biased region" description="Basic and acidic residues" evidence="11">
    <location>
        <begin position="642"/>
        <end position="664"/>
    </location>
</feature>
<dbReference type="PROSITE" id="PS00107">
    <property type="entry name" value="PROTEIN_KINASE_ATP"/>
    <property type="match status" value="1"/>
</dbReference>
<dbReference type="Proteomes" id="UP000614334">
    <property type="component" value="Unassembled WGS sequence"/>
</dbReference>
<evidence type="ECO:0000256" key="4">
    <source>
        <dbReference type="ARBA" id="ARBA00022679"/>
    </source>
</evidence>
<dbReference type="InterPro" id="IPR017441">
    <property type="entry name" value="Protein_kinase_ATP_BS"/>
</dbReference>
<evidence type="ECO:0000259" key="12">
    <source>
        <dbReference type="PROSITE" id="PS50011"/>
    </source>
</evidence>
<feature type="compositionally biased region" description="Low complexity" evidence="11">
    <location>
        <begin position="591"/>
        <end position="605"/>
    </location>
</feature>
<keyword evidence="7 10" id="KW-0067">ATP-binding</keyword>
<organism evidence="14 15">
    <name type="scientific">Rhizoctonia solani</name>
    <dbReference type="NCBI Taxonomy" id="456999"/>
    <lineage>
        <taxon>Eukaryota</taxon>
        <taxon>Fungi</taxon>
        <taxon>Dikarya</taxon>
        <taxon>Basidiomycota</taxon>
        <taxon>Agaricomycotina</taxon>
        <taxon>Agaricomycetes</taxon>
        <taxon>Cantharellales</taxon>
        <taxon>Ceratobasidiaceae</taxon>
        <taxon>Rhizoctonia</taxon>
    </lineage>
</organism>
<dbReference type="InterPro" id="IPR028375">
    <property type="entry name" value="KA1/Ssp2_C"/>
</dbReference>
<feature type="compositionally biased region" description="Basic and acidic residues" evidence="11">
    <location>
        <begin position="718"/>
        <end position="730"/>
    </location>
</feature>
<comment type="similarity">
    <text evidence="1">Belongs to the protein kinase superfamily. CAMK Ser/Thr protein kinase family. NIM1 subfamily.</text>
</comment>
<evidence type="ECO:0000256" key="8">
    <source>
        <dbReference type="ARBA" id="ARBA00047899"/>
    </source>
</evidence>
<keyword evidence="4" id="KW-0808">Transferase</keyword>
<reference evidence="14" key="1">
    <citation type="submission" date="2020-09" db="EMBL/GenBank/DDBJ databases">
        <title>Comparative genome analyses of four rice-infecting Rhizoctonia solani isolates reveal extensive enrichment of homogalacturonan modification genes.</title>
        <authorList>
            <person name="Lee D.-Y."/>
            <person name="Jeon J."/>
            <person name="Kim K.-T."/>
            <person name="Cheong K."/>
            <person name="Song H."/>
            <person name="Choi G."/>
            <person name="Ko J."/>
            <person name="Opiyo S.O."/>
            <person name="Zuo S."/>
            <person name="Madhav S."/>
            <person name="Lee Y.-H."/>
            <person name="Wang G.-L."/>
        </authorList>
    </citation>
    <scope>NUCLEOTIDE SEQUENCE</scope>
    <source>
        <strain evidence="14">AG1-IA B2</strain>
    </source>
</reference>